<comment type="caution">
    <text evidence="1">The sequence shown here is derived from an EMBL/GenBank/DDBJ whole genome shotgun (WGS) entry which is preliminary data.</text>
</comment>
<proteinExistence type="predicted"/>
<organism evidence="1 2">
    <name type="scientific">Candidatus Megaera venefica</name>
    <dbReference type="NCBI Taxonomy" id="2055910"/>
    <lineage>
        <taxon>Bacteria</taxon>
        <taxon>Pseudomonadati</taxon>
        <taxon>Pseudomonadota</taxon>
        <taxon>Alphaproteobacteria</taxon>
        <taxon>Rickettsiales</taxon>
        <taxon>Rickettsiaceae</taxon>
        <taxon>Candidatus Megaera</taxon>
    </lineage>
</organism>
<accession>A0ABU5NC93</accession>
<sequence>MAKAQGPQKLGYLEKLEYGINFFTTATKHLSNIALPLQDGLKTIGSAGPLSIDRLAVLQKDLNNAKDEASLLITTADFDGQYIFADWLSNGKLFRSSVTTALNKWIKSQEDPISVTTYYHQAKSYKTDVLKNANLFFKAVTDDGGSGNIMTSVQFGNAIFALSPTLKNLLASVAPFANAALAASGGFEGSTAVQIAAIVNNGGKVDIVGNGNNNVDELASLFSDNAATLISTHAMPQRLLAQDVMQNALVQTRIISKCYLEHRENSHIKHEVYENTPLPEGIVELVGEYTYTEY</sequence>
<name>A0ABU5NC93_9RICK</name>
<dbReference type="Proteomes" id="UP001291687">
    <property type="component" value="Unassembled WGS sequence"/>
</dbReference>
<keyword evidence="2" id="KW-1185">Reference proteome</keyword>
<evidence type="ECO:0000313" key="1">
    <source>
        <dbReference type="EMBL" id="MEA0970761.1"/>
    </source>
</evidence>
<reference evidence="1 2" key="1">
    <citation type="submission" date="2023-03" db="EMBL/GenBank/DDBJ databases">
        <title>Host association and intracellularity evolved multiple times independently in the Rickettsiales.</title>
        <authorList>
            <person name="Castelli M."/>
            <person name="Nardi T."/>
            <person name="Gammuto L."/>
            <person name="Bellinzona G."/>
            <person name="Sabaneyeva E."/>
            <person name="Potekhin A."/>
            <person name="Serra V."/>
            <person name="Petroni G."/>
            <person name="Sassera D."/>
        </authorList>
    </citation>
    <scope>NUCLEOTIDE SEQUENCE [LARGE SCALE GENOMIC DNA]</scope>
    <source>
        <strain evidence="1 2">Sr 2-6</strain>
    </source>
</reference>
<evidence type="ECO:0000313" key="2">
    <source>
        <dbReference type="Proteomes" id="UP001291687"/>
    </source>
</evidence>
<dbReference type="RefSeq" id="WP_322776662.1">
    <property type="nucleotide sequence ID" value="NZ_JARJFB010000044.1"/>
</dbReference>
<gene>
    <name evidence="1" type="ORF">Megvenef_00730</name>
</gene>
<protein>
    <submittedName>
        <fullName evidence="1">Uncharacterized protein</fullName>
    </submittedName>
</protein>
<dbReference type="EMBL" id="JARJFB010000044">
    <property type="protein sequence ID" value="MEA0970761.1"/>
    <property type="molecule type" value="Genomic_DNA"/>
</dbReference>